<dbReference type="Proteomes" id="UP000054007">
    <property type="component" value="Unassembled WGS sequence"/>
</dbReference>
<evidence type="ECO:0000313" key="2">
    <source>
        <dbReference type="Proteomes" id="UP000054007"/>
    </source>
</evidence>
<sequence length="184" mass="20167">MVYLGRYPQLVAGGVAVQKGMSARTGYTQLEHTSSCFDANRVGAVDMTKMMQPVQMQQTPSKLHIAEPQPVQPWIQRVPGLLELVASHQRVSRSSSKRNIANKMADDSSSSDLPLCVMQEAATAVTLFLEGRFLRANPTLHWDVFTHQAATACQTGFVDGPVHHNATASGLQLISRVLRLRSAR</sequence>
<protein>
    <submittedName>
        <fullName evidence="1">Uncharacterized protein</fullName>
    </submittedName>
</protein>
<proteinExistence type="predicted"/>
<evidence type="ECO:0000313" key="1">
    <source>
        <dbReference type="EMBL" id="KIY61452.1"/>
    </source>
</evidence>
<accession>A0A0D7ATA8</accession>
<keyword evidence="2" id="KW-1185">Reference proteome</keyword>
<reference evidence="1 2" key="1">
    <citation type="journal article" date="2015" name="Fungal Genet. Biol.">
        <title>Evolution of novel wood decay mechanisms in Agaricales revealed by the genome sequences of Fistulina hepatica and Cylindrobasidium torrendii.</title>
        <authorList>
            <person name="Floudas D."/>
            <person name="Held B.W."/>
            <person name="Riley R."/>
            <person name="Nagy L.G."/>
            <person name="Koehler G."/>
            <person name="Ransdell A.S."/>
            <person name="Younus H."/>
            <person name="Chow J."/>
            <person name="Chiniquy J."/>
            <person name="Lipzen A."/>
            <person name="Tritt A."/>
            <person name="Sun H."/>
            <person name="Haridas S."/>
            <person name="LaButti K."/>
            <person name="Ohm R.A."/>
            <person name="Kues U."/>
            <person name="Blanchette R.A."/>
            <person name="Grigoriev I.V."/>
            <person name="Minto R.E."/>
            <person name="Hibbett D.S."/>
        </authorList>
    </citation>
    <scope>NUCLEOTIDE SEQUENCE [LARGE SCALE GENOMIC DNA]</scope>
    <source>
        <strain evidence="1 2">FP15055 ss-10</strain>
    </source>
</reference>
<organism evidence="1 2">
    <name type="scientific">Cylindrobasidium torrendii FP15055 ss-10</name>
    <dbReference type="NCBI Taxonomy" id="1314674"/>
    <lineage>
        <taxon>Eukaryota</taxon>
        <taxon>Fungi</taxon>
        <taxon>Dikarya</taxon>
        <taxon>Basidiomycota</taxon>
        <taxon>Agaricomycotina</taxon>
        <taxon>Agaricomycetes</taxon>
        <taxon>Agaricomycetidae</taxon>
        <taxon>Agaricales</taxon>
        <taxon>Marasmiineae</taxon>
        <taxon>Physalacriaceae</taxon>
        <taxon>Cylindrobasidium</taxon>
    </lineage>
</organism>
<name>A0A0D7ATA8_9AGAR</name>
<gene>
    <name evidence="1" type="ORF">CYLTODRAFT_415426</name>
</gene>
<dbReference type="AlphaFoldDB" id="A0A0D7ATA8"/>
<dbReference type="EMBL" id="KN880941">
    <property type="protein sequence ID" value="KIY61452.1"/>
    <property type="molecule type" value="Genomic_DNA"/>
</dbReference>